<comment type="caution">
    <text evidence="1">The sequence shown here is derived from an EMBL/GenBank/DDBJ whole genome shotgun (WGS) entry which is preliminary data.</text>
</comment>
<dbReference type="AlphaFoldDB" id="A0A365XSU4"/>
<evidence type="ECO:0008006" key="3">
    <source>
        <dbReference type="Google" id="ProtNLM"/>
    </source>
</evidence>
<dbReference type="EMBL" id="QFFJ01000002">
    <property type="protein sequence ID" value="RBL89446.1"/>
    <property type="molecule type" value="Genomic_DNA"/>
</dbReference>
<sequence length="143" mass="15414">MTEQRQPLGPDVMAGDPNCPISITPQNAIPNYAGNVSTANIADAQNVVSQLTFADIWRLPPFRISFGTVHLGVMGVIAGGGRTWQIDINDVNGYSTIAATTVQGNLATASTSERQQYVQQMVRRALEESLSNRRIADVNGPCR</sequence>
<reference evidence="1 2" key="1">
    <citation type="submission" date="2018-05" db="EMBL/GenBank/DDBJ databases">
        <title>Chitinophaga sp. K3CV102501T nov., isolated from isolated from a monsoon evergreen broad-leaved forest soil.</title>
        <authorList>
            <person name="Lv Y."/>
        </authorList>
    </citation>
    <scope>NUCLEOTIDE SEQUENCE [LARGE SCALE GENOMIC DNA]</scope>
    <source>
        <strain evidence="1 2">GDMCC 1.1325</strain>
    </source>
</reference>
<dbReference type="RefSeq" id="WP_113618191.1">
    <property type="nucleotide sequence ID" value="NZ_QFFJ01000002.1"/>
</dbReference>
<name>A0A365XSU4_9BACT</name>
<proteinExistence type="predicted"/>
<keyword evidence="2" id="KW-1185">Reference proteome</keyword>
<gene>
    <name evidence="1" type="ORF">DF182_23305</name>
</gene>
<evidence type="ECO:0000313" key="1">
    <source>
        <dbReference type="EMBL" id="RBL89446.1"/>
    </source>
</evidence>
<dbReference type="OrthoDB" id="673256at2"/>
<organism evidence="1 2">
    <name type="scientific">Chitinophaga flava</name>
    <dbReference type="NCBI Taxonomy" id="2259036"/>
    <lineage>
        <taxon>Bacteria</taxon>
        <taxon>Pseudomonadati</taxon>
        <taxon>Bacteroidota</taxon>
        <taxon>Chitinophagia</taxon>
        <taxon>Chitinophagales</taxon>
        <taxon>Chitinophagaceae</taxon>
        <taxon>Chitinophaga</taxon>
    </lineage>
</organism>
<evidence type="ECO:0000313" key="2">
    <source>
        <dbReference type="Proteomes" id="UP000253410"/>
    </source>
</evidence>
<accession>A0A365XSU4</accession>
<dbReference type="Proteomes" id="UP000253410">
    <property type="component" value="Unassembled WGS sequence"/>
</dbReference>
<protein>
    <recommendedName>
        <fullName evidence="3">Lipoprotein</fullName>
    </recommendedName>
</protein>